<evidence type="ECO:0000313" key="2">
    <source>
        <dbReference type="Proteomes" id="UP000217265"/>
    </source>
</evidence>
<dbReference type="AlphaFoldDB" id="A0A290Q4Q8"/>
<proteinExistence type="predicted"/>
<dbReference type="Proteomes" id="UP000217265">
    <property type="component" value="Chromosome"/>
</dbReference>
<sequence length="250" mass="26803">MKIPIEGRWLGLAALIAIVCVAVLVLAVRFVSLPTPAANSKPVTPRTGGIGIASPSGTVASALLHEQSLLDPDPLFLPTQFNASQLRLPALIRREPGASFQPVSSKYTYTLAEAQISFPEPVASPAQPVDVLAYDRVKNPYEVLGRYESDALPLPERLAVVEIVQIKSGRVVFTAPLKMLDAPAQLASADWRPLELLAAVDATGLIGLPVLSRGSGVEAIDTFFLRSYLAKEFRLGERLPPGFYALRVGP</sequence>
<accession>A0A290Q4Q8</accession>
<protein>
    <submittedName>
        <fullName evidence="1">Uncharacterized protein</fullName>
    </submittedName>
</protein>
<name>A0A290Q4Q8_9BACT</name>
<keyword evidence="2" id="KW-1185">Reference proteome</keyword>
<reference evidence="1 2" key="1">
    <citation type="submission" date="2017-09" db="EMBL/GenBank/DDBJ databases">
        <title>Complete genome sequence of Verrucomicrobial strain HZ-65, isolated from freshwater.</title>
        <authorList>
            <person name="Choi A."/>
        </authorList>
    </citation>
    <scope>NUCLEOTIDE SEQUENCE [LARGE SCALE GENOMIC DNA]</scope>
    <source>
        <strain evidence="1 2">HZ-65</strain>
    </source>
</reference>
<gene>
    <name evidence="1" type="ORF">CMV30_05240</name>
</gene>
<dbReference type="OrthoDB" id="197095at2"/>
<organism evidence="1 2">
    <name type="scientific">Nibricoccus aquaticus</name>
    <dbReference type="NCBI Taxonomy" id="2576891"/>
    <lineage>
        <taxon>Bacteria</taxon>
        <taxon>Pseudomonadati</taxon>
        <taxon>Verrucomicrobiota</taxon>
        <taxon>Opitutia</taxon>
        <taxon>Opitutales</taxon>
        <taxon>Opitutaceae</taxon>
        <taxon>Nibricoccus</taxon>
    </lineage>
</organism>
<dbReference type="KEGG" id="vbh:CMV30_05240"/>
<dbReference type="RefSeq" id="WP_096055035.1">
    <property type="nucleotide sequence ID" value="NZ_CP023344.1"/>
</dbReference>
<evidence type="ECO:0000313" key="1">
    <source>
        <dbReference type="EMBL" id="ATC63403.1"/>
    </source>
</evidence>
<dbReference type="EMBL" id="CP023344">
    <property type="protein sequence ID" value="ATC63403.1"/>
    <property type="molecule type" value="Genomic_DNA"/>
</dbReference>